<protein>
    <submittedName>
        <fullName evidence="1 2">Uncharacterized protein</fullName>
    </submittedName>
</protein>
<dbReference type="Proteomes" id="UP000015101">
    <property type="component" value="Unassembled WGS sequence"/>
</dbReference>
<reference evidence="3" key="1">
    <citation type="submission" date="2012-12" db="EMBL/GenBank/DDBJ databases">
        <authorList>
            <person name="Hellsten U."/>
            <person name="Grimwood J."/>
            <person name="Chapman J.A."/>
            <person name="Shapiro H."/>
            <person name="Aerts A."/>
            <person name="Otillar R.P."/>
            <person name="Terry A.Y."/>
            <person name="Boore J.L."/>
            <person name="Simakov O."/>
            <person name="Marletaz F."/>
            <person name="Cho S.-J."/>
            <person name="Edsinger-Gonzales E."/>
            <person name="Havlak P."/>
            <person name="Kuo D.-H."/>
            <person name="Larsson T."/>
            <person name="Lv J."/>
            <person name="Arendt D."/>
            <person name="Savage R."/>
            <person name="Osoegawa K."/>
            <person name="de Jong P."/>
            <person name="Lindberg D.R."/>
            <person name="Seaver E.C."/>
            <person name="Weisblat D.A."/>
            <person name="Putnam N.H."/>
            <person name="Grigoriev I.V."/>
            <person name="Rokhsar D.S."/>
        </authorList>
    </citation>
    <scope>NUCLEOTIDE SEQUENCE</scope>
</reference>
<evidence type="ECO:0000313" key="3">
    <source>
        <dbReference type="Proteomes" id="UP000015101"/>
    </source>
</evidence>
<organism evidence="2 3">
    <name type="scientific">Helobdella robusta</name>
    <name type="common">Californian leech</name>
    <dbReference type="NCBI Taxonomy" id="6412"/>
    <lineage>
        <taxon>Eukaryota</taxon>
        <taxon>Metazoa</taxon>
        <taxon>Spiralia</taxon>
        <taxon>Lophotrochozoa</taxon>
        <taxon>Annelida</taxon>
        <taxon>Clitellata</taxon>
        <taxon>Hirudinea</taxon>
        <taxon>Rhynchobdellida</taxon>
        <taxon>Glossiphoniidae</taxon>
        <taxon>Helobdella</taxon>
    </lineage>
</organism>
<gene>
    <name evidence="2" type="primary">20201761</name>
    <name evidence="1" type="ORF">HELRODRAFT_167007</name>
</gene>
<dbReference type="EMBL" id="KB095812">
    <property type="protein sequence ID" value="ESO11914.1"/>
    <property type="molecule type" value="Genomic_DNA"/>
</dbReference>
<dbReference type="RefSeq" id="XP_009010402.1">
    <property type="nucleotide sequence ID" value="XM_009012154.1"/>
</dbReference>
<proteinExistence type="predicted"/>
<dbReference type="AlphaFoldDB" id="T1EYW1"/>
<name>T1EYW1_HELRO</name>
<dbReference type="HOGENOM" id="CLU_1867294_0_0_1"/>
<evidence type="ECO:0000313" key="1">
    <source>
        <dbReference type="EMBL" id="ESO11914.1"/>
    </source>
</evidence>
<dbReference type="GeneID" id="20201761"/>
<dbReference type="InParanoid" id="T1EYW1"/>
<accession>T1EYW1</accession>
<dbReference type="EnsemblMetazoa" id="HelroT167007">
    <property type="protein sequence ID" value="HelroP167007"/>
    <property type="gene ID" value="HelroG167007"/>
</dbReference>
<dbReference type="KEGG" id="hro:HELRODRAFT_167007"/>
<reference evidence="2" key="3">
    <citation type="submission" date="2015-06" db="UniProtKB">
        <authorList>
            <consortium name="EnsemblMetazoa"/>
        </authorList>
    </citation>
    <scope>IDENTIFICATION</scope>
</reference>
<evidence type="ECO:0000313" key="2">
    <source>
        <dbReference type="EnsemblMetazoa" id="HelroP167007"/>
    </source>
</evidence>
<reference evidence="1 3" key="2">
    <citation type="journal article" date="2013" name="Nature">
        <title>Insights into bilaterian evolution from three spiralian genomes.</title>
        <authorList>
            <person name="Simakov O."/>
            <person name="Marletaz F."/>
            <person name="Cho S.J."/>
            <person name="Edsinger-Gonzales E."/>
            <person name="Havlak P."/>
            <person name="Hellsten U."/>
            <person name="Kuo D.H."/>
            <person name="Larsson T."/>
            <person name="Lv J."/>
            <person name="Arendt D."/>
            <person name="Savage R."/>
            <person name="Osoegawa K."/>
            <person name="de Jong P."/>
            <person name="Grimwood J."/>
            <person name="Chapman J.A."/>
            <person name="Shapiro H."/>
            <person name="Aerts A."/>
            <person name="Otillar R.P."/>
            <person name="Terry A.Y."/>
            <person name="Boore J.L."/>
            <person name="Grigoriev I.V."/>
            <person name="Lindberg D.R."/>
            <person name="Seaver E.C."/>
            <person name="Weisblat D.A."/>
            <person name="Putnam N.H."/>
            <person name="Rokhsar D.S."/>
        </authorList>
    </citation>
    <scope>NUCLEOTIDE SEQUENCE</scope>
</reference>
<keyword evidence="3" id="KW-1185">Reference proteome</keyword>
<dbReference type="CTD" id="20201761"/>
<dbReference type="EMBL" id="AMQM01002623">
    <property type="status" value="NOT_ANNOTATED_CDS"/>
    <property type="molecule type" value="Genomic_DNA"/>
</dbReference>
<sequence>MSNRLFGQLFEKETAVKLKPKIKTASYFTINSDLSNYQTPTFKISKNSFDECFFILSDEISRRLAIFSGECLQETVDNITPYGMAILDGGTRLAVIDKYGGGIGSGVSTLNFYSLNYDNNKTTLVDKTCRATKWYFS</sequence>